<accession>A0ABU6HE33</accession>
<keyword evidence="1" id="KW-1133">Transmembrane helix</keyword>
<dbReference type="Proteomes" id="UP001348149">
    <property type="component" value="Unassembled WGS sequence"/>
</dbReference>
<dbReference type="EMBL" id="JAYLLH010000003">
    <property type="protein sequence ID" value="MEC3860256.1"/>
    <property type="molecule type" value="Genomic_DNA"/>
</dbReference>
<keyword evidence="1" id="KW-0812">Transmembrane</keyword>
<protein>
    <recommendedName>
        <fullName evidence="4">RCK C-terminal domain-containing protein</fullName>
    </recommendedName>
</protein>
<keyword evidence="3" id="KW-1185">Reference proteome</keyword>
<keyword evidence="1" id="KW-0472">Membrane</keyword>
<feature type="transmembrane region" description="Helical" evidence="1">
    <location>
        <begin position="55"/>
        <end position="74"/>
    </location>
</feature>
<reference evidence="2 3" key="1">
    <citation type="submission" date="2024-01" db="EMBL/GenBank/DDBJ databases">
        <title>Mesobacterium rodlantinim sp. nov., isolated from shallow sea hydrothermal systems off Kueishantao Island.</title>
        <authorList>
            <person name="Su Z."/>
            <person name="Tang K."/>
        </authorList>
    </citation>
    <scope>NUCLEOTIDE SEQUENCE [LARGE SCALE GENOMIC DNA]</scope>
    <source>
        <strain evidence="2 3">TK19101</strain>
    </source>
</reference>
<organism evidence="2 3">
    <name type="scientific">Mesobacterium hydrothermale</name>
    <dbReference type="NCBI Taxonomy" id="3111907"/>
    <lineage>
        <taxon>Bacteria</taxon>
        <taxon>Pseudomonadati</taxon>
        <taxon>Pseudomonadota</taxon>
        <taxon>Alphaproteobacteria</taxon>
        <taxon>Rhodobacterales</taxon>
        <taxon>Roseobacteraceae</taxon>
        <taxon>Mesobacterium</taxon>
    </lineage>
</organism>
<gene>
    <name evidence="2" type="ORF">VK792_03085</name>
</gene>
<evidence type="ECO:0000313" key="3">
    <source>
        <dbReference type="Proteomes" id="UP001348149"/>
    </source>
</evidence>
<proteinExistence type="predicted"/>
<name>A0ABU6HE33_9RHOB</name>
<evidence type="ECO:0000256" key="1">
    <source>
        <dbReference type="SAM" id="Phobius"/>
    </source>
</evidence>
<comment type="caution">
    <text evidence="2">The sequence shown here is derived from an EMBL/GenBank/DDBJ whole genome shotgun (WGS) entry which is preliminary data.</text>
</comment>
<feature type="transmembrane region" description="Helical" evidence="1">
    <location>
        <begin position="17"/>
        <end position="35"/>
    </location>
</feature>
<evidence type="ECO:0008006" key="4">
    <source>
        <dbReference type="Google" id="ProtNLM"/>
    </source>
</evidence>
<feature type="transmembrane region" description="Helical" evidence="1">
    <location>
        <begin position="86"/>
        <end position="108"/>
    </location>
</feature>
<sequence>MPFTFDLGEKWERAARAVLLGAAVFSMLSMVPFLVERFGVSFLPDPVIFAATNTLHSVLAVGMATALFVALFIHPPKGRFFGVLRLTAPAIYAVIFYVGLTSAVPMVWTTVAGAPTVKVVTVSSPEGMPTARCRPAVQLRDLPFLFNRLCNVPPALLMTLSPGDKVMLIGRGTRLGVFYEEALLLPRGEDV</sequence>
<evidence type="ECO:0000313" key="2">
    <source>
        <dbReference type="EMBL" id="MEC3860256.1"/>
    </source>
</evidence>